<dbReference type="EMBL" id="HBEQ01010088">
    <property type="protein sequence ID" value="CAD8520682.1"/>
    <property type="molecule type" value="Transcribed_RNA"/>
</dbReference>
<sequence length="111" mass="13289">MYPERNVYRKSDARYRSLLKLLGVNYHHLCPPTAKVRLCVIRIVNKSDHPTVVFINGTFARHKKWFHRKFTFSRDPLPFQRISERIDRRKSNFGESLHWTINTSFVGPYRA</sequence>
<proteinExistence type="predicted"/>
<protein>
    <submittedName>
        <fullName evidence="1">Uncharacterized protein</fullName>
    </submittedName>
</protein>
<evidence type="ECO:0000313" key="1">
    <source>
        <dbReference type="EMBL" id="CAD8520682.1"/>
    </source>
</evidence>
<gene>
    <name evidence="1" type="ORF">MCOM1403_LOCUS8108</name>
</gene>
<dbReference type="AlphaFoldDB" id="A0A7S0IFZ9"/>
<reference evidence="1" key="1">
    <citation type="submission" date="2021-01" db="EMBL/GenBank/DDBJ databases">
        <authorList>
            <person name="Corre E."/>
            <person name="Pelletier E."/>
            <person name="Niang G."/>
            <person name="Scheremetjew M."/>
            <person name="Finn R."/>
            <person name="Kale V."/>
            <person name="Holt S."/>
            <person name="Cochrane G."/>
            <person name="Meng A."/>
            <person name="Brown T."/>
            <person name="Cohen L."/>
        </authorList>
    </citation>
    <scope>NUCLEOTIDE SEQUENCE</scope>
    <source>
        <strain evidence="1">CCMP1723</strain>
    </source>
</reference>
<name>A0A7S0IFZ9_MICPS</name>
<accession>A0A7S0IFZ9</accession>
<organism evidence="1">
    <name type="scientific">Micromonas pusilla</name>
    <name type="common">Picoplanktonic green alga</name>
    <name type="synonym">Chromulina pusilla</name>
    <dbReference type="NCBI Taxonomy" id="38833"/>
    <lineage>
        <taxon>Eukaryota</taxon>
        <taxon>Viridiplantae</taxon>
        <taxon>Chlorophyta</taxon>
        <taxon>Mamiellophyceae</taxon>
        <taxon>Mamiellales</taxon>
        <taxon>Mamiellaceae</taxon>
        <taxon>Micromonas</taxon>
    </lineage>
</organism>